<keyword evidence="2" id="KW-1185">Reference proteome</keyword>
<gene>
    <name evidence="1" type="ORF">OPT61_g5365</name>
</gene>
<accession>A0ACC2IAQ6</accession>
<comment type="caution">
    <text evidence="1">The sequence shown here is derived from an EMBL/GenBank/DDBJ whole genome shotgun (WGS) entry which is preliminary data.</text>
</comment>
<dbReference type="Proteomes" id="UP001153331">
    <property type="component" value="Unassembled WGS sequence"/>
</dbReference>
<evidence type="ECO:0000313" key="2">
    <source>
        <dbReference type="Proteomes" id="UP001153331"/>
    </source>
</evidence>
<evidence type="ECO:0000313" key="1">
    <source>
        <dbReference type="EMBL" id="KAJ8112225.1"/>
    </source>
</evidence>
<name>A0ACC2IAQ6_9PLEO</name>
<protein>
    <submittedName>
        <fullName evidence="1">Uncharacterized protein</fullName>
    </submittedName>
</protein>
<reference evidence="1" key="1">
    <citation type="submission" date="2022-11" db="EMBL/GenBank/DDBJ databases">
        <title>Genome Sequence of Boeremia exigua.</title>
        <authorList>
            <person name="Buettner E."/>
        </authorList>
    </citation>
    <scope>NUCLEOTIDE SEQUENCE</scope>
    <source>
        <strain evidence="1">CU02</strain>
    </source>
</reference>
<organism evidence="1 2">
    <name type="scientific">Boeremia exigua</name>
    <dbReference type="NCBI Taxonomy" id="749465"/>
    <lineage>
        <taxon>Eukaryota</taxon>
        <taxon>Fungi</taxon>
        <taxon>Dikarya</taxon>
        <taxon>Ascomycota</taxon>
        <taxon>Pezizomycotina</taxon>
        <taxon>Dothideomycetes</taxon>
        <taxon>Pleosporomycetidae</taxon>
        <taxon>Pleosporales</taxon>
        <taxon>Pleosporineae</taxon>
        <taxon>Didymellaceae</taxon>
        <taxon>Boeremia</taxon>
    </lineage>
</organism>
<dbReference type="EMBL" id="JAPHNI010000341">
    <property type="protein sequence ID" value="KAJ8112225.1"/>
    <property type="molecule type" value="Genomic_DNA"/>
</dbReference>
<proteinExistence type="predicted"/>
<sequence length="353" mass="38090">MAGSIKAIGIGKTTLRYKPLYPADLLKFETLPSMRTVDDGRAQIANIIHQQDDRLLVVVGPSSVRDPRSALLYATLLYQASLQFDSDLRIVMRCYVDKPRAASGWSGLLNDPLLDGSFEINQGLRLARQLFVDITQMGLPVATELLGALSQLYFTDLVSVNLMETRMAESPLHRELASSVQFPVGFITKSAGELGPAVDAMAVASSEHHYISATPEGRAAIAWTPGNDDCFVILQGDLPNGACGEHLISSTIDKLLHAQKSPVAVVDVSQEGHSLKRQLGAIRELCTQVSAGEQGIVGVILGSCLEKIDLEVPQSSSCEMDAGDCMDWKATMSALEDLATATRKRREATCAMS</sequence>